<evidence type="ECO:0000313" key="9">
    <source>
        <dbReference type="EMBL" id="CAD7263533.1"/>
    </source>
</evidence>
<evidence type="ECO:0000256" key="4">
    <source>
        <dbReference type="ARBA" id="ARBA00022692"/>
    </source>
</evidence>
<feature type="transmembrane region" description="Helical" evidence="8">
    <location>
        <begin position="337"/>
        <end position="358"/>
    </location>
</feature>
<dbReference type="GO" id="GO:0016020">
    <property type="term" value="C:membrane"/>
    <property type="evidence" value="ECO:0007669"/>
    <property type="project" value="UniProtKB-SubCell"/>
</dbReference>
<sequence length="368" mass="40740">MKSILYNILSLLYLPPRLMLPGLSPLPPTATHVAGTITLPPTATHVAGTITLPPTATHVAGTISLLPHRNSHCWDYHLTSPSQLTLPGLPHVPPRPTLPGHPSVPLIAIPALDHAASEAGDLTLDTNFSATCRIGQCLNEKHTCISKHEKPPPVHPTEMRTSISPSSAVELNTTSALANYATEAAGQSIRYSCEGENFAAFSFKQYHGLVFKKLAGESADVDNNATDLWLVNFEAYGFLFLANPGSRKSAKTTKWPTRKDKVVDSQLLDMKKRRGPSDQHELRNIKSFKNKRACMTWCMGVVEVKEFTMRQLKGKVKENAKQKRERKKEFVENKKRVLTIALPSIAAIFVFITVYIYLKTRPKPSIDY</sequence>
<evidence type="ECO:0000256" key="6">
    <source>
        <dbReference type="ARBA" id="ARBA00023054"/>
    </source>
</evidence>
<comment type="subcellular location">
    <subcellularLocation>
        <location evidence="1">Membrane</location>
        <topology evidence="1">Single-pass membrane protein</topology>
    </subcellularLocation>
</comment>
<proteinExistence type="inferred from homology"/>
<organism evidence="9">
    <name type="scientific">Timema shepardi</name>
    <name type="common">Walking stick</name>
    <dbReference type="NCBI Taxonomy" id="629360"/>
    <lineage>
        <taxon>Eukaryota</taxon>
        <taxon>Metazoa</taxon>
        <taxon>Ecdysozoa</taxon>
        <taxon>Arthropoda</taxon>
        <taxon>Hexapoda</taxon>
        <taxon>Insecta</taxon>
        <taxon>Pterygota</taxon>
        <taxon>Neoptera</taxon>
        <taxon>Polyneoptera</taxon>
        <taxon>Phasmatodea</taxon>
        <taxon>Timematodea</taxon>
        <taxon>Timematoidea</taxon>
        <taxon>Timematidae</taxon>
        <taxon>Timema</taxon>
    </lineage>
</organism>
<keyword evidence="6" id="KW-0175">Coiled coil</keyword>
<keyword evidence="5 8" id="KW-1133">Transmembrane helix</keyword>
<dbReference type="PANTHER" id="PTHR34644:SF2">
    <property type="entry name" value="SINGLE-PASS MEMBRANE AND COILED-COIL DOMAIN-CONTAINING PROTEIN 4"/>
    <property type="match status" value="1"/>
</dbReference>
<evidence type="ECO:0000256" key="5">
    <source>
        <dbReference type="ARBA" id="ARBA00022989"/>
    </source>
</evidence>
<dbReference type="PANTHER" id="PTHR34644">
    <property type="entry name" value="SINGLE-PASS MEMBRANE AND COILED-COIL DOMAIN-CONTAINING PROTEIN 4"/>
    <property type="match status" value="1"/>
</dbReference>
<name>A0A7R9G2P2_TIMSH</name>
<evidence type="ECO:0000256" key="3">
    <source>
        <dbReference type="ARBA" id="ARBA00017028"/>
    </source>
</evidence>
<keyword evidence="7 8" id="KW-0472">Membrane</keyword>
<comment type="similarity">
    <text evidence="2">Belongs to the SMCO4 family.</text>
</comment>
<dbReference type="InterPro" id="IPR027960">
    <property type="entry name" value="DUF4519"/>
</dbReference>
<dbReference type="Pfam" id="PF15012">
    <property type="entry name" value="DUF4519"/>
    <property type="match status" value="1"/>
</dbReference>
<evidence type="ECO:0000256" key="2">
    <source>
        <dbReference type="ARBA" id="ARBA00009202"/>
    </source>
</evidence>
<evidence type="ECO:0000256" key="1">
    <source>
        <dbReference type="ARBA" id="ARBA00004167"/>
    </source>
</evidence>
<reference evidence="9" key="1">
    <citation type="submission" date="2020-11" db="EMBL/GenBank/DDBJ databases">
        <authorList>
            <person name="Tran Van P."/>
        </authorList>
    </citation>
    <scope>NUCLEOTIDE SEQUENCE</scope>
</reference>
<evidence type="ECO:0000256" key="8">
    <source>
        <dbReference type="SAM" id="Phobius"/>
    </source>
</evidence>
<evidence type="ECO:0000256" key="7">
    <source>
        <dbReference type="ARBA" id="ARBA00023136"/>
    </source>
</evidence>
<accession>A0A7R9G2P2</accession>
<protein>
    <recommendedName>
        <fullName evidence="3">Single-pass membrane and coiled-coil domain-containing protein 4 homolog</fullName>
    </recommendedName>
</protein>
<gene>
    <name evidence="9" type="ORF">TSIB3V08_LOCUS7608</name>
</gene>
<dbReference type="AlphaFoldDB" id="A0A7R9G2P2"/>
<keyword evidence="4 8" id="KW-0812">Transmembrane</keyword>
<dbReference type="EMBL" id="OC003638">
    <property type="protein sequence ID" value="CAD7263533.1"/>
    <property type="molecule type" value="Genomic_DNA"/>
</dbReference>